<keyword evidence="2" id="KW-0378">Hydrolase</keyword>
<dbReference type="RefSeq" id="WP_279814399.1">
    <property type="nucleotide sequence ID" value="NZ_JAOCIA010000073.1"/>
</dbReference>
<evidence type="ECO:0000313" key="2">
    <source>
        <dbReference type="EMBL" id="MDH2007411.1"/>
    </source>
</evidence>
<dbReference type="PANTHER" id="PTHR37017:SF11">
    <property type="entry name" value="ESTERASE_LIPASE_THIOESTERASE DOMAIN-CONTAINING PROTEIN"/>
    <property type="match status" value="1"/>
</dbReference>
<protein>
    <submittedName>
        <fullName evidence="2">Alpha/beta hydrolase</fullName>
    </submittedName>
</protein>
<gene>
    <name evidence="2" type="ORF">N5J23_18095</name>
</gene>
<organism evidence="2 3">
    <name type="scientific">Comamonas aquatica</name>
    <dbReference type="NCBI Taxonomy" id="225991"/>
    <lineage>
        <taxon>Bacteria</taxon>
        <taxon>Pseudomonadati</taxon>
        <taxon>Pseudomonadota</taxon>
        <taxon>Betaproteobacteria</taxon>
        <taxon>Burkholderiales</taxon>
        <taxon>Comamonadaceae</taxon>
        <taxon>Comamonas</taxon>
    </lineage>
</organism>
<feature type="domain" description="AB hydrolase-1" evidence="1">
    <location>
        <begin position="5"/>
        <end position="237"/>
    </location>
</feature>
<accession>A0AA42W7Q7</accession>
<dbReference type="InterPro" id="IPR052897">
    <property type="entry name" value="Sec-Metab_Biosynth_Hydrolase"/>
</dbReference>
<dbReference type="Gene3D" id="3.40.50.1820">
    <property type="entry name" value="alpha/beta hydrolase"/>
    <property type="match status" value="1"/>
</dbReference>
<name>A0AA42W7Q7_9BURK</name>
<dbReference type="SUPFAM" id="SSF53474">
    <property type="entry name" value="alpha/beta-Hydrolases"/>
    <property type="match status" value="1"/>
</dbReference>
<comment type="caution">
    <text evidence="2">The sequence shown here is derived from an EMBL/GenBank/DDBJ whole genome shotgun (WGS) entry which is preliminary data.</text>
</comment>
<dbReference type="InterPro" id="IPR000073">
    <property type="entry name" value="AB_hydrolase_1"/>
</dbReference>
<dbReference type="Proteomes" id="UP001161294">
    <property type="component" value="Unassembled WGS sequence"/>
</dbReference>
<dbReference type="EMBL" id="JAOCJW010000073">
    <property type="protein sequence ID" value="MDH2007411.1"/>
    <property type="molecule type" value="Genomic_DNA"/>
</dbReference>
<evidence type="ECO:0000313" key="3">
    <source>
        <dbReference type="Proteomes" id="UP001161294"/>
    </source>
</evidence>
<proteinExistence type="predicted"/>
<dbReference type="InterPro" id="IPR029058">
    <property type="entry name" value="AB_hydrolase_fold"/>
</dbReference>
<dbReference type="AlphaFoldDB" id="A0AA42W7Q7"/>
<evidence type="ECO:0000259" key="1">
    <source>
        <dbReference type="Pfam" id="PF12697"/>
    </source>
</evidence>
<reference evidence="2" key="1">
    <citation type="submission" date="2022-09" db="EMBL/GenBank/DDBJ databases">
        <title>Intensive care unit water sources are persistently colonized with multi-drug resistant bacteria and are the site of extensive horizontal gene transfer of antibiotic resistance genes.</title>
        <authorList>
            <person name="Diorio-Toth L."/>
        </authorList>
    </citation>
    <scope>NUCLEOTIDE SEQUENCE</scope>
    <source>
        <strain evidence="2">GD03686</strain>
    </source>
</reference>
<sequence length="256" mass="27906">MANQIVLIHGAWQGSWAFEAWTPYLHARGWHPHGIELPGNGWGTPGPASLAAYVDHVCAKLEAIGEPVVLLGHSGGGLIATAVAERAPELVTCIVYLAGMMLPPGMRYAELIRQVSAEYPGEDLSGIGARLEWTPGRRFSVVPQDAALEVFLHDCEITAARRAASMLRPQDEAGRAITVHWTASRAGTVPRVYVEARQDRSVPHVLQKRMQELVPGAHRISLNCGHVPQLARPEELTEELLRVLTNLRSELPHGAD</sequence>
<dbReference type="PANTHER" id="PTHR37017">
    <property type="entry name" value="AB HYDROLASE-1 DOMAIN-CONTAINING PROTEIN-RELATED"/>
    <property type="match status" value="1"/>
</dbReference>
<dbReference type="Pfam" id="PF12697">
    <property type="entry name" value="Abhydrolase_6"/>
    <property type="match status" value="1"/>
</dbReference>
<dbReference type="GO" id="GO:0016787">
    <property type="term" value="F:hydrolase activity"/>
    <property type="evidence" value="ECO:0007669"/>
    <property type="project" value="UniProtKB-KW"/>
</dbReference>